<keyword evidence="13" id="KW-1185">Reference proteome</keyword>
<feature type="domain" description="BRCT" evidence="11">
    <location>
        <begin position="115"/>
        <end position="140"/>
    </location>
</feature>
<dbReference type="InterPro" id="IPR027421">
    <property type="entry name" value="DNA_pol_lamdba_lyase_dom_sf"/>
</dbReference>
<evidence type="ECO:0000256" key="10">
    <source>
        <dbReference type="SAM" id="MobiDB-lite"/>
    </source>
</evidence>
<dbReference type="InterPro" id="IPR036420">
    <property type="entry name" value="BRCT_dom_sf"/>
</dbReference>
<keyword evidence="4 9" id="KW-0808">Transferase</keyword>
<proteinExistence type="inferred from homology"/>
<evidence type="ECO:0000256" key="5">
    <source>
        <dbReference type="ARBA" id="ARBA00022695"/>
    </source>
</evidence>
<evidence type="ECO:0000259" key="11">
    <source>
        <dbReference type="PROSITE" id="PS50172"/>
    </source>
</evidence>
<comment type="function">
    <text evidence="9">DNA polymerase that functions in several pathways of DNA repair. Involved in base excision repair (BER) responsible for repair of lesions that give rise to abasic (AP) sites in DNA. Also contributes to DNA double-strand break repair by non-homologous end joining and homologous recombination. Has both template-dependent and template-independent (terminal transferase) DNA polymerase activities. Has also a 5'-deoxyribose-5-phosphate lyase (dRP lyase) activity.</text>
</comment>
<keyword evidence="6" id="KW-0479">Metal-binding</keyword>
<dbReference type="InterPro" id="IPR029398">
    <property type="entry name" value="PolB_thumb"/>
</dbReference>
<dbReference type="SUPFAM" id="SSF81585">
    <property type="entry name" value="PsbU/PolX domain-like"/>
    <property type="match status" value="1"/>
</dbReference>
<evidence type="ECO:0000256" key="6">
    <source>
        <dbReference type="ARBA" id="ARBA00022723"/>
    </source>
</evidence>
<feature type="region of interest" description="Disordered" evidence="10">
    <location>
        <begin position="187"/>
        <end position="210"/>
    </location>
</feature>
<keyword evidence="9" id="KW-0227">DNA damage</keyword>
<dbReference type="Gene3D" id="3.30.460.10">
    <property type="entry name" value="Beta Polymerase, domain 2"/>
    <property type="match status" value="1"/>
</dbReference>
<keyword evidence="7" id="KW-0456">Lyase</keyword>
<name>A0A9P8S732_9HYPO</name>
<dbReference type="InterPro" id="IPR028207">
    <property type="entry name" value="DNA_pol_B_palm_palm"/>
</dbReference>
<dbReference type="InterPro" id="IPR018944">
    <property type="entry name" value="DNA_pol_lambd_fingers_domain"/>
</dbReference>
<dbReference type="SUPFAM" id="SSF81301">
    <property type="entry name" value="Nucleotidyltransferase"/>
    <property type="match status" value="1"/>
</dbReference>
<gene>
    <name evidence="12" type="ORF">MHUMG1_05323</name>
</gene>
<dbReference type="SMART" id="SM00483">
    <property type="entry name" value="POLXc"/>
    <property type="match status" value="1"/>
</dbReference>
<dbReference type="GO" id="GO:0006303">
    <property type="term" value="P:double-strand break repair via nonhomologous end joining"/>
    <property type="evidence" value="ECO:0007669"/>
    <property type="project" value="TreeGrafter"/>
</dbReference>
<dbReference type="Gene3D" id="3.40.50.10190">
    <property type="entry name" value="BRCT domain"/>
    <property type="match status" value="1"/>
</dbReference>
<dbReference type="InterPro" id="IPR002054">
    <property type="entry name" value="DNA-dir_DNA_pol_X"/>
</dbReference>
<keyword evidence="5 9" id="KW-0548">Nucleotidyltransferase</keyword>
<reference evidence="12 13" key="1">
    <citation type="submission" date="2020-07" db="EMBL/GenBank/DDBJ databases">
        <title>Metarhizium humberi genome.</title>
        <authorList>
            <person name="Lysoe E."/>
        </authorList>
    </citation>
    <scope>NUCLEOTIDE SEQUENCE [LARGE SCALE GENOMIC DNA]</scope>
    <source>
        <strain evidence="12 13">ESALQ1638</strain>
    </source>
</reference>
<evidence type="ECO:0000313" key="13">
    <source>
        <dbReference type="Proteomes" id="UP000764110"/>
    </source>
</evidence>
<dbReference type="GO" id="GO:0005634">
    <property type="term" value="C:nucleus"/>
    <property type="evidence" value="ECO:0007669"/>
    <property type="project" value="UniProtKB-SubCell"/>
</dbReference>
<dbReference type="GO" id="GO:0046872">
    <property type="term" value="F:metal ion binding"/>
    <property type="evidence" value="ECO:0007669"/>
    <property type="project" value="UniProtKB-UniRule"/>
</dbReference>
<dbReference type="Gene3D" id="3.30.210.10">
    <property type="entry name" value="DNA polymerase, thumb domain"/>
    <property type="match status" value="1"/>
</dbReference>
<organism evidence="12 13">
    <name type="scientific">Metarhizium humberi</name>
    <dbReference type="NCBI Taxonomy" id="2596975"/>
    <lineage>
        <taxon>Eukaryota</taxon>
        <taxon>Fungi</taxon>
        <taxon>Dikarya</taxon>
        <taxon>Ascomycota</taxon>
        <taxon>Pezizomycotina</taxon>
        <taxon>Sordariomycetes</taxon>
        <taxon>Hypocreomycetidae</taxon>
        <taxon>Hypocreales</taxon>
        <taxon>Clavicipitaceae</taxon>
        <taxon>Metarhizium</taxon>
    </lineage>
</organism>
<dbReference type="InterPro" id="IPR001357">
    <property type="entry name" value="BRCT_dom"/>
</dbReference>
<dbReference type="PANTHER" id="PTHR11276:SF29">
    <property type="entry name" value="DNA POLYMERASE TYPE-X FAMILY PROTEIN POL4"/>
    <property type="match status" value="1"/>
</dbReference>
<comment type="subcellular location">
    <subcellularLocation>
        <location evidence="2 9">Nucleus</location>
    </subcellularLocation>
</comment>
<evidence type="ECO:0000256" key="4">
    <source>
        <dbReference type="ARBA" id="ARBA00022679"/>
    </source>
</evidence>
<dbReference type="EC" id="2.7.7.7" evidence="9"/>
<keyword evidence="9" id="KW-0239">DNA-directed DNA polymerase</keyword>
<dbReference type="PROSITE" id="PS50172">
    <property type="entry name" value="BRCT"/>
    <property type="match status" value="1"/>
</dbReference>
<evidence type="ECO:0000256" key="3">
    <source>
        <dbReference type="ARBA" id="ARBA00008323"/>
    </source>
</evidence>
<dbReference type="FunFam" id="3.30.210.10:FF:000005">
    <property type="entry name" value="DNA polymerase IV"/>
    <property type="match status" value="1"/>
</dbReference>
<evidence type="ECO:0000256" key="1">
    <source>
        <dbReference type="ARBA" id="ARBA00001936"/>
    </source>
</evidence>
<dbReference type="Gene3D" id="1.10.150.20">
    <property type="entry name" value="5' to 3' exonuclease, C-terminal subdomain"/>
    <property type="match status" value="1"/>
</dbReference>
<protein>
    <recommendedName>
        <fullName evidence="9">DNA polymerase</fullName>
        <ecNumber evidence="9">2.7.7.7</ecNumber>
    </recommendedName>
</protein>
<dbReference type="InterPro" id="IPR022312">
    <property type="entry name" value="DNA_pol_X"/>
</dbReference>
<dbReference type="InterPro" id="IPR037160">
    <property type="entry name" value="DNA_Pol_thumb_sf"/>
</dbReference>
<dbReference type="FunFam" id="1.10.150.20:FF:000010">
    <property type="entry name" value="DNA polymerase lambda"/>
    <property type="match status" value="1"/>
</dbReference>
<dbReference type="CDD" id="cd00141">
    <property type="entry name" value="NT_POLXc"/>
    <property type="match status" value="1"/>
</dbReference>
<dbReference type="SUPFAM" id="SSF47802">
    <property type="entry name" value="DNA polymerase beta, N-terminal domain-like"/>
    <property type="match status" value="1"/>
</dbReference>
<evidence type="ECO:0000256" key="7">
    <source>
        <dbReference type="ARBA" id="ARBA00023239"/>
    </source>
</evidence>
<dbReference type="PANTHER" id="PTHR11276">
    <property type="entry name" value="DNA POLYMERASE TYPE-X FAMILY MEMBER"/>
    <property type="match status" value="1"/>
</dbReference>
<dbReference type="EMBL" id="JACEFI010000008">
    <property type="protein sequence ID" value="KAH0597014.1"/>
    <property type="molecule type" value="Genomic_DNA"/>
</dbReference>
<feature type="region of interest" description="Disordered" evidence="10">
    <location>
        <begin position="87"/>
        <end position="110"/>
    </location>
</feature>
<dbReference type="GO" id="GO:0016829">
    <property type="term" value="F:lyase activity"/>
    <property type="evidence" value="ECO:0007669"/>
    <property type="project" value="UniProtKB-KW"/>
</dbReference>
<dbReference type="Proteomes" id="UP000764110">
    <property type="component" value="Unassembled WGS sequence"/>
</dbReference>
<dbReference type="InterPro" id="IPR002008">
    <property type="entry name" value="DNA_pol_X_beta-like"/>
</dbReference>
<dbReference type="PRINTS" id="PR00869">
    <property type="entry name" value="DNAPOLX"/>
</dbReference>
<feature type="compositionally biased region" description="Basic and acidic residues" evidence="10">
    <location>
        <begin position="100"/>
        <end position="110"/>
    </location>
</feature>
<dbReference type="SUPFAM" id="SSF52113">
    <property type="entry name" value="BRCT domain"/>
    <property type="match status" value="1"/>
</dbReference>
<comment type="cofactor">
    <cofactor evidence="1">
        <name>Mn(2+)</name>
        <dbReference type="ChEBI" id="CHEBI:29035"/>
    </cofactor>
</comment>
<comment type="caution">
    <text evidence="12">The sequence shown here is derived from an EMBL/GenBank/DDBJ whole genome shotgun (WGS) entry which is preliminary data.</text>
</comment>
<evidence type="ECO:0000256" key="9">
    <source>
        <dbReference type="RuleBase" id="RU366014"/>
    </source>
</evidence>
<dbReference type="Pfam" id="PF10391">
    <property type="entry name" value="DNA_pol_lambd_f"/>
    <property type="match status" value="1"/>
</dbReference>
<dbReference type="GO" id="GO:0003677">
    <property type="term" value="F:DNA binding"/>
    <property type="evidence" value="ECO:0007669"/>
    <property type="project" value="UniProtKB-UniRule"/>
</dbReference>
<comment type="similarity">
    <text evidence="3 9">Belongs to the DNA polymerase type-X family.</text>
</comment>
<evidence type="ECO:0000256" key="8">
    <source>
        <dbReference type="ARBA" id="ARBA00023242"/>
    </source>
</evidence>
<dbReference type="AlphaFoldDB" id="A0A9P8S732"/>
<sequence length="647" mass="73468">MASNLGFPRIYLLPSHLEPSQLHYFEEAVPSITYDINEADLVLGKISKRERAEFELRRHNLRIQPDSVSGGDFHSTARDIALVRREAVEEQPSSKRRKKGDAQHPDYRTAENSRVQVLKLSWLTDCLAQGRLLPVDNYLLYGGFKISSHVGSGGQQPETQNISTGAILRRAAEDHALNTANRAELPFNLHDPRHSRHPPPPLQRQTTSENDTRLPEIPEFLHTIYSCQRPTRLHPPNEKFILELKKIRTLRLLQGNQIGRLIEMDFVIDIERLPGCSTKIAELYQEWLKDGETKETAAAASDAKMSTLMLFYDIWGVGDTTAREFYNKGWKDLDDLVEYGWSSLTRVQQIGVKFYDEFQQMIPRQEVEEIANIVLQHARKIEAGFQMAIVGGYRRGKKESGDVDVILSHRDESQTMNMINDLVVSLEQAHLITHTLSLWTKNSERGQLPLAWRGEGARRGSGFDTLDKAMVVWQDKKKAGDDAPHRRVDIIISPWKTVGCALLGWSGGTTFERDLRRYCKQEKGLKFDSSGIRRRSDGTWVDFESHYTASDEGPGHDGRFPQPAPDMDTAERRVFEGLGLTWRDPTERCTGHTYLRTRQGTWALCADGPDSFNVAKAGVPTRQTPCLVDQTPGLARRYAIPRRATFT</sequence>
<dbReference type="PRINTS" id="PR00870">
    <property type="entry name" value="DNAPOLXBETA"/>
</dbReference>
<dbReference type="InterPro" id="IPR043519">
    <property type="entry name" value="NT_sf"/>
</dbReference>
<accession>A0A9P8S732</accession>
<keyword evidence="9" id="KW-0234">DNA repair</keyword>
<dbReference type="GO" id="GO:0003887">
    <property type="term" value="F:DNA-directed DNA polymerase activity"/>
    <property type="evidence" value="ECO:0007669"/>
    <property type="project" value="UniProtKB-UniRule"/>
</dbReference>
<evidence type="ECO:0000313" key="12">
    <source>
        <dbReference type="EMBL" id="KAH0597014.1"/>
    </source>
</evidence>
<comment type="catalytic activity">
    <reaction evidence="9">
        <text>DNA(n) + a 2'-deoxyribonucleoside 5'-triphosphate = DNA(n+1) + diphosphate</text>
        <dbReference type="Rhea" id="RHEA:22508"/>
        <dbReference type="Rhea" id="RHEA-COMP:17339"/>
        <dbReference type="Rhea" id="RHEA-COMP:17340"/>
        <dbReference type="ChEBI" id="CHEBI:33019"/>
        <dbReference type="ChEBI" id="CHEBI:61560"/>
        <dbReference type="ChEBI" id="CHEBI:173112"/>
        <dbReference type="EC" id="2.7.7.7"/>
    </reaction>
</comment>
<dbReference type="Pfam" id="PF14791">
    <property type="entry name" value="DNA_pol_B_thumb"/>
    <property type="match status" value="1"/>
</dbReference>
<keyword evidence="8 9" id="KW-0539">Nucleus</keyword>
<dbReference type="Pfam" id="PF14792">
    <property type="entry name" value="DNA_pol_B_palm"/>
    <property type="match status" value="1"/>
</dbReference>
<evidence type="ECO:0000256" key="2">
    <source>
        <dbReference type="ARBA" id="ARBA00004123"/>
    </source>
</evidence>